<dbReference type="PIRSF" id="PIRSF001332">
    <property type="entry name" value="Acetolac_decarb"/>
    <property type="match status" value="1"/>
</dbReference>
<evidence type="ECO:0000256" key="8">
    <source>
        <dbReference type="ARBA" id="ARBA00023239"/>
    </source>
</evidence>
<dbReference type="PANTHER" id="PTHR35524">
    <property type="entry name" value="ALPHA-ACETOLACTATE DECARBOXYLASE"/>
    <property type="match status" value="1"/>
</dbReference>
<evidence type="ECO:0000256" key="2">
    <source>
        <dbReference type="ARBA" id="ARBA00005170"/>
    </source>
</evidence>
<dbReference type="CDD" id="cd17299">
    <property type="entry name" value="acetolactate_decarboxylase"/>
    <property type="match status" value="1"/>
</dbReference>
<keyword evidence="7 9" id="KW-0005">Acetoin biosynthesis</keyword>
<reference evidence="10 11" key="1">
    <citation type="submission" date="2017-02" db="EMBL/GenBank/DDBJ databases">
        <title>The new phylogeny of genus Mycobacterium.</title>
        <authorList>
            <person name="Tortoli E."/>
            <person name="Trovato A."/>
            <person name="Cirillo D.M."/>
        </authorList>
    </citation>
    <scope>NUCLEOTIDE SEQUENCE [LARGE SCALE GENOMIC DNA]</scope>
    <source>
        <strain evidence="10 11">DSM 45057</strain>
    </source>
</reference>
<organism evidence="10 11">
    <name type="scientific">Mycobacterium angelicum</name>
    <dbReference type="NCBI Taxonomy" id="470074"/>
    <lineage>
        <taxon>Bacteria</taxon>
        <taxon>Bacillati</taxon>
        <taxon>Actinomycetota</taxon>
        <taxon>Actinomycetes</taxon>
        <taxon>Mycobacteriales</taxon>
        <taxon>Mycobacteriaceae</taxon>
        <taxon>Mycobacterium</taxon>
    </lineage>
</organism>
<comment type="pathway">
    <text evidence="2 9">Polyol metabolism; (R,R)-butane-2,3-diol biosynthesis; (R,R)-butane-2,3-diol from pyruvate: step 2/3.</text>
</comment>
<keyword evidence="6 9" id="KW-0210">Decarboxylase</keyword>
<evidence type="ECO:0000313" key="10">
    <source>
        <dbReference type="EMBL" id="ORA26378.1"/>
    </source>
</evidence>
<evidence type="ECO:0000256" key="4">
    <source>
        <dbReference type="ARBA" id="ARBA00013204"/>
    </source>
</evidence>
<dbReference type="AlphaFoldDB" id="A0A1X0A933"/>
<evidence type="ECO:0000256" key="3">
    <source>
        <dbReference type="ARBA" id="ARBA00007106"/>
    </source>
</evidence>
<sequence>MPAFEPHELAGFRRWAHAILTHRRGREIYQTSTMGALLSGVYEGDVTIRELLRHGDFGLGTFNCLDGEMLVLDGVCYQLRSDGSATIADPEERTPFAAVTWFRPDRRIEISAPCDRAALKALIDQTLESTNLMVAVRVTGQFSSIHTRTVAEQHPPYRPFTEATQDQQEVTFTDVSGTLAGFRMPDYEQGIAVAGYHSHFIDTDRRHGGHTLDYRLVSGTVEIGIRSELHLSLQRTAQFLGAELDHDDLDGQIRQTEGG</sequence>
<dbReference type="Gene3D" id="3.30.1330.80">
    <property type="entry name" value="Hypothetical protein, similar to alpha- acetolactate decarboxylase, domain 2"/>
    <property type="match status" value="2"/>
</dbReference>
<comment type="catalytic activity">
    <reaction evidence="1 9">
        <text>(2S)-2-acetolactate + H(+) = (R)-acetoin + CO2</text>
        <dbReference type="Rhea" id="RHEA:21580"/>
        <dbReference type="ChEBI" id="CHEBI:15378"/>
        <dbReference type="ChEBI" id="CHEBI:15686"/>
        <dbReference type="ChEBI" id="CHEBI:16526"/>
        <dbReference type="ChEBI" id="CHEBI:58476"/>
        <dbReference type="EC" id="4.1.1.5"/>
    </reaction>
</comment>
<evidence type="ECO:0000256" key="5">
    <source>
        <dbReference type="ARBA" id="ARBA00020164"/>
    </source>
</evidence>
<proteinExistence type="inferred from homology"/>
<keyword evidence="8 9" id="KW-0456">Lyase</keyword>
<dbReference type="Proteomes" id="UP000192284">
    <property type="component" value="Unassembled WGS sequence"/>
</dbReference>
<dbReference type="UniPathway" id="UPA00626">
    <property type="reaction ID" value="UER00678"/>
</dbReference>
<name>A0A1X0A933_MYCAN</name>
<comment type="caution">
    <text evidence="10">The sequence shown here is derived from an EMBL/GenBank/DDBJ whole genome shotgun (WGS) entry which is preliminary data.</text>
</comment>
<keyword evidence="11" id="KW-1185">Reference proteome</keyword>
<dbReference type="GO" id="GO:0047605">
    <property type="term" value="F:acetolactate decarboxylase activity"/>
    <property type="evidence" value="ECO:0007669"/>
    <property type="project" value="UniProtKB-UniRule"/>
</dbReference>
<dbReference type="OrthoDB" id="8612680at2"/>
<dbReference type="RefSeq" id="WP_083111013.1">
    <property type="nucleotide sequence ID" value="NZ_JACKTS010000031.1"/>
</dbReference>
<comment type="similarity">
    <text evidence="3 9">Belongs to the alpha-acetolactate decarboxylase family.</text>
</comment>
<evidence type="ECO:0000256" key="6">
    <source>
        <dbReference type="ARBA" id="ARBA00022793"/>
    </source>
</evidence>
<dbReference type="InterPro" id="IPR005128">
    <property type="entry name" value="Acetolactate_a_deCO2ase"/>
</dbReference>
<dbReference type="EC" id="4.1.1.5" evidence="4 9"/>
<protein>
    <recommendedName>
        <fullName evidence="5 9">Alpha-acetolactate decarboxylase</fullName>
        <ecNumber evidence="4 9">4.1.1.5</ecNumber>
    </recommendedName>
</protein>
<dbReference type="SUPFAM" id="SSF117856">
    <property type="entry name" value="AF0104/ALDC/Ptd012-like"/>
    <property type="match status" value="1"/>
</dbReference>
<dbReference type="Pfam" id="PF03306">
    <property type="entry name" value="AAL_decarboxy"/>
    <property type="match status" value="1"/>
</dbReference>
<dbReference type="EMBL" id="MVHE01000001">
    <property type="protein sequence ID" value="ORA26378.1"/>
    <property type="molecule type" value="Genomic_DNA"/>
</dbReference>
<evidence type="ECO:0000256" key="7">
    <source>
        <dbReference type="ARBA" id="ARBA00023061"/>
    </source>
</evidence>
<accession>A0A1X0A933</accession>
<evidence type="ECO:0000256" key="1">
    <source>
        <dbReference type="ARBA" id="ARBA00001784"/>
    </source>
</evidence>
<evidence type="ECO:0000256" key="9">
    <source>
        <dbReference type="PIRNR" id="PIRNR001332"/>
    </source>
</evidence>
<gene>
    <name evidence="10" type="ORF">BST12_00385</name>
</gene>
<evidence type="ECO:0000313" key="11">
    <source>
        <dbReference type="Proteomes" id="UP000192284"/>
    </source>
</evidence>
<dbReference type="NCBIfam" id="TIGR01252">
    <property type="entry name" value="acetolac_decarb"/>
    <property type="match status" value="1"/>
</dbReference>
<dbReference type="PANTHER" id="PTHR35524:SF1">
    <property type="entry name" value="ALPHA-ACETOLACTATE DECARBOXYLASE"/>
    <property type="match status" value="1"/>
</dbReference>
<dbReference type="GO" id="GO:0045151">
    <property type="term" value="P:acetoin biosynthetic process"/>
    <property type="evidence" value="ECO:0007669"/>
    <property type="project" value="UniProtKB-UniRule"/>
</dbReference>